<accession>W8EWB1</accession>
<dbReference type="STRING" id="1227739.Hsw_0452"/>
<dbReference type="HOGENOM" id="CLU_2584963_0_0_10"/>
<dbReference type="EMBL" id="CP007145">
    <property type="protein sequence ID" value="AHJ96047.1"/>
    <property type="molecule type" value="Genomic_DNA"/>
</dbReference>
<evidence type="ECO:0000313" key="1">
    <source>
        <dbReference type="EMBL" id="AHJ96047.1"/>
    </source>
</evidence>
<dbReference type="AlphaFoldDB" id="W8EWB1"/>
<dbReference type="Proteomes" id="UP000019423">
    <property type="component" value="Chromosome"/>
</dbReference>
<dbReference type="KEGG" id="hsw:Hsw_0452"/>
<evidence type="ECO:0000313" key="2">
    <source>
        <dbReference type="Proteomes" id="UP000019423"/>
    </source>
</evidence>
<name>W8EWB1_9BACT</name>
<gene>
    <name evidence="1" type="ORF">Hsw_0452</name>
</gene>
<sequence length="80" mass="9055">MHIPAGRRLSRQVFRQLANKPAELELAAVFGAYFSEFEKQAPKTAASAILICHAIGRVRKQARRYSRRACLMHDFPAATR</sequence>
<keyword evidence="2" id="KW-1185">Reference proteome</keyword>
<protein>
    <submittedName>
        <fullName evidence="1">Uncharacterized protein</fullName>
    </submittedName>
</protein>
<reference evidence="1 2" key="1">
    <citation type="submission" date="2014-01" db="EMBL/GenBank/DDBJ databases">
        <title>Complete genome sequence of ionizing-radiation resistance bacterium Hymenobacter swuensis DY53.</title>
        <authorList>
            <person name="Jung J.-H."/>
            <person name="Jeong S.-W."/>
            <person name="Joe M.-H."/>
            <person name="Cho y.-j."/>
            <person name="Kim M.-K."/>
            <person name="Lim S.-Y."/>
        </authorList>
    </citation>
    <scope>NUCLEOTIDE SEQUENCE [LARGE SCALE GENOMIC DNA]</scope>
    <source>
        <strain evidence="1 2">DY53</strain>
    </source>
</reference>
<organism evidence="1 2">
    <name type="scientific">Hymenobacter swuensis DY53</name>
    <dbReference type="NCBI Taxonomy" id="1227739"/>
    <lineage>
        <taxon>Bacteria</taxon>
        <taxon>Pseudomonadati</taxon>
        <taxon>Bacteroidota</taxon>
        <taxon>Cytophagia</taxon>
        <taxon>Cytophagales</taxon>
        <taxon>Hymenobacteraceae</taxon>
        <taxon>Hymenobacter</taxon>
    </lineage>
</organism>
<proteinExistence type="predicted"/>